<dbReference type="CDD" id="cd02440">
    <property type="entry name" value="AdoMet_MTases"/>
    <property type="match status" value="1"/>
</dbReference>
<dbReference type="InterPro" id="IPR013217">
    <property type="entry name" value="Methyltransf_12"/>
</dbReference>
<dbReference type="Gene3D" id="3.40.50.150">
    <property type="entry name" value="Vaccinia Virus protein VP39"/>
    <property type="match status" value="1"/>
</dbReference>
<accession>A0A381ZGW9</accession>
<dbReference type="Pfam" id="PF08242">
    <property type="entry name" value="Methyltransf_12"/>
    <property type="match status" value="1"/>
</dbReference>
<feature type="domain" description="Methyltransferase type 12" evidence="1">
    <location>
        <begin position="58"/>
        <end position="156"/>
    </location>
</feature>
<evidence type="ECO:0000259" key="1">
    <source>
        <dbReference type="Pfam" id="PF08242"/>
    </source>
</evidence>
<organism evidence="2">
    <name type="scientific">marine metagenome</name>
    <dbReference type="NCBI Taxonomy" id="408172"/>
    <lineage>
        <taxon>unclassified sequences</taxon>
        <taxon>metagenomes</taxon>
        <taxon>ecological metagenomes</taxon>
    </lineage>
</organism>
<sequence>MRDSDQLVCDQYEAYPYPARDPADEAHRLITGSPSHILEIEHFIFAGGQAGDLRALVAGGGTGDGAIMLAQQLADRGTGSVTYLDISAASLAIAKARAEMRELKNITFHQGSLLNLSKKEWEPFDYIDCCGVLHHLPEPDEGLAALASVLAPGGGLGLMLYGQLGRTGVYPAQRAIARLAGQDAAEERLALGRHLISAIPSINWLKRNDYLADHLAGDDAGFYDLLLHSRDRAYLVGEVLDLLSGAGLRATGFSPLGAYDPVQYLDDGQLIERASSLPEAERWALAEELSGAMKTHVFYAVRKDDFRRGVPGTLTPEMVPALRDMDPKKIAADLSKSTRLTPAFGGVERTFQVPGGAADMIALIDGRRTLRQIHGRLRAKGPKLNWA</sequence>
<protein>
    <recommendedName>
        <fullName evidence="1">Methyltransferase type 12 domain-containing protein</fullName>
    </recommendedName>
</protein>
<proteinExistence type="predicted"/>
<dbReference type="SUPFAM" id="SSF53335">
    <property type="entry name" value="S-adenosyl-L-methionine-dependent methyltransferases"/>
    <property type="match status" value="1"/>
</dbReference>
<dbReference type="EMBL" id="UINC01021276">
    <property type="protein sequence ID" value="SVA88480.1"/>
    <property type="molecule type" value="Genomic_DNA"/>
</dbReference>
<evidence type="ECO:0000313" key="2">
    <source>
        <dbReference type="EMBL" id="SVA88480.1"/>
    </source>
</evidence>
<dbReference type="InterPro" id="IPR029063">
    <property type="entry name" value="SAM-dependent_MTases_sf"/>
</dbReference>
<dbReference type="AlphaFoldDB" id="A0A381ZGW9"/>
<name>A0A381ZGW9_9ZZZZ</name>
<gene>
    <name evidence="2" type="ORF">METZ01_LOCUS141334</name>
</gene>
<reference evidence="2" key="1">
    <citation type="submission" date="2018-05" db="EMBL/GenBank/DDBJ databases">
        <authorList>
            <person name="Lanie J.A."/>
            <person name="Ng W.-L."/>
            <person name="Kazmierczak K.M."/>
            <person name="Andrzejewski T.M."/>
            <person name="Davidsen T.M."/>
            <person name="Wayne K.J."/>
            <person name="Tettelin H."/>
            <person name="Glass J.I."/>
            <person name="Rusch D."/>
            <person name="Podicherti R."/>
            <person name="Tsui H.-C.T."/>
            <person name="Winkler M.E."/>
        </authorList>
    </citation>
    <scope>NUCLEOTIDE SEQUENCE</scope>
</reference>